<dbReference type="GO" id="GO:0005634">
    <property type="term" value="C:nucleus"/>
    <property type="evidence" value="ECO:0007669"/>
    <property type="project" value="UniProtKB-SubCell"/>
</dbReference>
<dbReference type="InterPro" id="IPR016024">
    <property type="entry name" value="ARM-type_fold"/>
</dbReference>
<gene>
    <name evidence="8" type="ORF">M501DRAFT_1025914</name>
</gene>
<dbReference type="Proteomes" id="UP000799429">
    <property type="component" value="Unassembled WGS sequence"/>
</dbReference>
<evidence type="ECO:0000256" key="1">
    <source>
        <dbReference type="ARBA" id="ARBA00004123"/>
    </source>
</evidence>
<protein>
    <recommendedName>
        <fullName evidence="5">MMS19 nucleotide excision repair protein</fullName>
    </recommendedName>
</protein>
<keyword evidence="5" id="KW-0234">DNA repair</keyword>
<evidence type="ECO:0000256" key="2">
    <source>
        <dbReference type="ARBA" id="ARBA00009340"/>
    </source>
</evidence>
<evidence type="ECO:0000313" key="9">
    <source>
        <dbReference type="Proteomes" id="UP000799429"/>
    </source>
</evidence>
<dbReference type="EMBL" id="MU006103">
    <property type="protein sequence ID" value="KAF2836464.1"/>
    <property type="molecule type" value="Genomic_DNA"/>
</dbReference>
<sequence length="1021" mass="114086">MSDIQLYLFEFDRNKKEATQIAEQSAKRLESKELKLIDLIESLGEYLNSEDGSIRAKTISYLSEVLTAVPNKVLSGQQRNLLLEFTLSRIADDGAGIASCARSLIALEGKGQWDQERAKSIMTTLMAHTHPLRQYKLQAERYAVLTLIDLLMSKYRTAIENVHSSSPDFMSQFISYFDGEKDPRNLMVVFSILRVPMSEWDIRSHANDLFESVFNYFPITFRPPPDDPYGITAQDLKDRLRSCIASTGDFAPYSFPALLDKLDSTALNTKRDVLQALKSCVMEYGARTVSLYSVTLWDALKFEILNVQDEDLAEEALQSLAEIARQLSLNSTGALNAYLRPVIKECNEHLEDAPTKQSQAAGRMLQAICSVSEMASSMIIQAVVPNIFTLYQTAHSVAKRRGLIEVLVQLIKSNIEVYGDWRKLGISGRDSIELSSSNIMAKYKDQSLECMLSAISTSPIKEVSFRRVNLDGLLNITKVRNLLSDDDISKVISVLHDIIIHEESYGQDELKASAIQALVDIAHQKPQLIIDKAFPAFMARLPDTDSDGTLYVPILEAFAKLSGEEKVFKTVVLRLWNKLHSCIQQGASVSYVTALLSAILYTFTHGSPNVKAIEAGSYYDDLVLPLSKLVSSSLESGLFEDEQILDLVGRICNYIVRPQTSEFQSRISSHIYNHLDGTPQEMLPPFNTNATIQKRRRMIVSTHLLAALRRDVSLQYSSLPLLQALIQFSTVEDLSPKVRAATLRQISIITNKYIVTADLKSTISSILFEPEGLISRFGLSSISIRITFAFAKPILYRNGAIINSIFQYLLEMLDSKESGATVARGFSTLLAPDDILTKENHCIISSLHKQKAFSLLIPHLASSFRSADITTKKNYLIAASGILQWLSYTIIEPELQSLLPLLLQSLDLQGEEEVKEASLSTLLSILAQNPKVVEEHASSVITRLLSITATKTNPSKLRRESLKCLGIIPNQLKTETILPYRREVLKRLTAALDDGKRSVRKEAVSCRSKWSELDEVGEDDD</sequence>
<organism evidence="8 9">
    <name type="scientific">Patellaria atrata CBS 101060</name>
    <dbReference type="NCBI Taxonomy" id="1346257"/>
    <lineage>
        <taxon>Eukaryota</taxon>
        <taxon>Fungi</taxon>
        <taxon>Dikarya</taxon>
        <taxon>Ascomycota</taxon>
        <taxon>Pezizomycotina</taxon>
        <taxon>Dothideomycetes</taxon>
        <taxon>Dothideomycetes incertae sedis</taxon>
        <taxon>Patellariales</taxon>
        <taxon>Patellariaceae</taxon>
        <taxon>Patellaria</taxon>
    </lineage>
</organism>
<evidence type="ECO:0000256" key="5">
    <source>
        <dbReference type="RuleBase" id="RU367072"/>
    </source>
</evidence>
<comment type="similarity">
    <text evidence="2 5">Belongs to the MET18/MMS19 family.</text>
</comment>
<dbReference type="Gene3D" id="1.25.10.10">
    <property type="entry name" value="Leucine-rich Repeat Variant"/>
    <property type="match status" value="2"/>
</dbReference>
<dbReference type="InterPro" id="IPR011989">
    <property type="entry name" value="ARM-like"/>
</dbReference>
<keyword evidence="4 5" id="KW-0539">Nucleus</keyword>
<evidence type="ECO:0000256" key="3">
    <source>
        <dbReference type="ARBA" id="ARBA00022737"/>
    </source>
</evidence>
<comment type="subcellular location">
    <subcellularLocation>
        <location evidence="1 5">Nucleus</location>
    </subcellularLocation>
</comment>
<proteinExistence type="inferred from homology"/>
<dbReference type="PANTHER" id="PTHR12891">
    <property type="entry name" value="DNA REPAIR/TRANSCRIPTION PROTEIN MET18/MMS19"/>
    <property type="match status" value="1"/>
</dbReference>
<evidence type="ECO:0000313" key="8">
    <source>
        <dbReference type="EMBL" id="KAF2836464.1"/>
    </source>
</evidence>
<dbReference type="SUPFAM" id="SSF48371">
    <property type="entry name" value="ARM repeat"/>
    <property type="match status" value="2"/>
</dbReference>
<keyword evidence="3" id="KW-0677">Repeat</keyword>
<evidence type="ECO:0000259" key="7">
    <source>
        <dbReference type="Pfam" id="PF14500"/>
    </source>
</evidence>
<evidence type="ECO:0000256" key="4">
    <source>
        <dbReference type="ARBA" id="ARBA00023242"/>
    </source>
</evidence>
<comment type="function">
    <text evidence="5">Key component of the cytosolic iron-sulfur protein assembly (CIA) complex, a multiprotein complex that mediates the incorporation of iron-sulfur cluster into apoproteins specifically involved in DNA metabolism and genomic integrity. In the CIA complex, MMS19 acts as an adapter between early-acting CIA components and a subset of cellular target iron-sulfur proteins.</text>
</comment>
<dbReference type="Pfam" id="PF14500">
    <property type="entry name" value="MMS19_N"/>
    <property type="match status" value="1"/>
</dbReference>
<name>A0A9P4S5M8_9PEZI</name>
<dbReference type="GO" id="GO:0016226">
    <property type="term" value="P:iron-sulfur cluster assembly"/>
    <property type="evidence" value="ECO:0007669"/>
    <property type="project" value="UniProtKB-UniRule"/>
</dbReference>
<dbReference type="PANTHER" id="PTHR12891:SF0">
    <property type="entry name" value="MMS19 NUCLEOTIDE EXCISION REPAIR PROTEIN HOMOLOG"/>
    <property type="match status" value="1"/>
</dbReference>
<dbReference type="GO" id="GO:0006281">
    <property type="term" value="P:DNA repair"/>
    <property type="evidence" value="ECO:0007669"/>
    <property type="project" value="UniProtKB-UniRule"/>
</dbReference>
<dbReference type="InterPro" id="IPR029240">
    <property type="entry name" value="MMS19_N"/>
</dbReference>
<dbReference type="Pfam" id="PF12460">
    <property type="entry name" value="MMS19_C"/>
    <property type="match status" value="1"/>
</dbReference>
<dbReference type="InterPro" id="IPR039920">
    <property type="entry name" value="MMS19"/>
</dbReference>
<dbReference type="OrthoDB" id="342900at2759"/>
<keyword evidence="9" id="KW-1185">Reference proteome</keyword>
<evidence type="ECO:0000259" key="6">
    <source>
        <dbReference type="Pfam" id="PF12460"/>
    </source>
</evidence>
<accession>A0A9P4S5M8</accession>
<comment type="caution">
    <text evidence="8">The sequence shown here is derived from an EMBL/GenBank/DDBJ whole genome shotgun (WGS) entry which is preliminary data.</text>
</comment>
<dbReference type="GO" id="GO:0051604">
    <property type="term" value="P:protein maturation"/>
    <property type="evidence" value="ECO:0007669"/>
    <property type="project" value="UniProtKB-UniRule"/>
</dbReference>
<feature type="domain" description="MMS19 C-terminal" evidence="6">
    <location>
        <begin position="554"/>
        <end position="969"/>
    </location>
</feature>
<keyword evidence="5" id="KW-0227">DNA damage</keyword>
<dbReference type="AlphaFoldDB" id="A0A9P4S5M8"/>
<feature type="domain" description="MMS19 N-terminal" evidence="7">
    <location>
        <begin position="40"/>
        <end position="306"/>
    </location>
</feature>
<dbReference type="GO" id="GO:0097361">
    <property type="term" value="C:cytosolic [4Fe-4S] assembly targeting complex"/>
    <property type="evidence" value="ECO:0007669"/>
    <property type="project" value="UniProtKB-UniRule"/>
</dbReference>
<reference evidence="8" key="1">
    <citation type="journal article" date="2020" name="Stud. Mycol.">
        <title>101 Dothideomycetes genomes: a test case for predicting lifestyles and emergence of pathogens.</title>
        <authorList>
            <person name="Haridas S."/>
            <person name="Albert R."/>
            <person name="Binder M."/>
            <person name="Bloem J."/>
            <person name="Labutti K."/>
            <person name="Salamov A."/>
            <person name="Andreopoulos B."/>
            <person name="Baker S."/>
            <person name="Barry K."/>
            <person name="Bills G."/>
            <person name="Bluhm B."/>
            <person name="Cannon C."/>
            <person name="Castanera R."/>
            <person name="Culley D."/>
            <person name="Daum C."/>
            <person name="Ezra D."/>
            <person name="Gonzalez J."/>
            <person name="Henrissat B."/>
            <person name="Kuo A."/>
            <person name="Liang C."/>
            <person name="Lipzen A."/>
            <person name="Lutzoni F."/>
            <person name="Magnuson J."/>
            <person name="Mondo S."/>
            <person name="Nolan M."/>
            <person name="Ohm R."/>
            <person name="Pangilinan J."/>
            <person name="Park H.-J."/>
            <person name="Ramirez L."/>
            <person name="Alfaro M."/>
            <person name="Sun H."/>
            <person name="Tritt A."/>
            <person name="Yoshinaga Y."/>
            <person name="Zwiers L.-H."/>
            <person name="Turgeon B."/>
            <person name="Goodwin S."/>
            <person name="Spatafora J."/>
            <person name="Crous P."/>
            <person name="Grigoriev I."/>
        </authorList>
    </citation>
    <scope>NUCLEOTIDE SEQUENCE</scope>
    <source>
        <strain evidence="8">CBS 101060</strain>
    </source>
</reference>
<dbReference type="InterPro" id="IPR024687">
    <property type="entry name" value="MMS19_C"/>
</dbReference>